<evidence type="ECO:0000313" key="2">
    <source>
        <dbReference type="Proteomes" id="UP000716291"/>
    </source>
</evidence>
<keyword evidence="2" id="KW-1185">Reference proteome</keyword>
<reference evidence="1" key="1">
    <citation type="journal article" date="2020" name="Microb. Genom.">
        <title>Genetic diversity of clinical and environmental Mucorales isolates obtained from an investigation of mucormycosis cases among solid organ transplant recipients.</title>
        <authorList>
            <person name="Nguyen M.H."/>
            <person name="Kaul D."/>
            <person name="Muto C."/>
            <person name="Cheng S.J."/>
            <person name="Richter R.A."/>
            <person name="Bruno V.M."/>
            <person name="Liu G."/>
            <person name="Beyhan S."/>
            <person name="Sundermann A.J."/>
            <person name="Mounaud S."/>
            <person name="Pasculle A.W."/>
            <person name="Nierman W.C."/>
            <person name="Driscoll E."/>
            <person name="Cumbie R."/>
            <person name="Clancy C.J."/>
            <person name="Dupont C.L."/>
        </authorList>
    </citation>
    <scope>NUCLEOTIDE SEQUENCE</scope>
    <source>
        <strain evidence="1">GL11</strain>
    </source>
</reference>
<gene>
    <name evidence="1" type="ORF">G6F64_009915</name>
</gene>
<dbReference type="OrthoDB" id="2386620at2759"/>
<name>A0A9P7BNW5_RHIOR</name>
<proteinExistence type="predicted"/>
<protein>
    <submittedName>
        <fullName evidence="1">Uncharacterized protein</fullName>
    </submittedName>
</protein>
<accession>A0A9P7BNW5</accession>
<evidence type="ECO:0000313" key="1">
    <source>
        <dbReference type="EMBL" id="KAG1303622.1"/>
    </source>
</evidence>
<dbReference type="EMBL" id="JAANQT010001914">
    <property type="protein sequence ID" value="KAG1303622.1"/>
    <property type="molecule type" value="Genomic_DNA"/>
</dbReference>
<organism evidence="1 2">
    <name type="scientific">Rhizopus oryzae</name>
    <name type="common">Mucormycosis agent</name>
    <name type="synonym">Rhizopus arrhizus var. delemar</name>
    <dbReference type="NCBI Taxonomy" id="64495"/>
    <lineage>
        <taxon>Eukaryota</taxon>
        <taxon>Fungi</taxon>
        <taxon>Fungi incertae sedis</taxon>
        <taxon>Mucoromycota</taxon>
        <taxon>Mucoromycotina</taxon>
        <taxon>Mucoromycetes</taxon>
        <taxon>Mucorales</taxon>
        <taxon>Mucorineae</taxon>
        <taxon>Rhizopodaceae</taxon>
        <taxon>Rhizopus</taxon>
    </lineage>
</organism>
<dbReference type="Proteomes" id="UP000716291">
    <property type="component" value="Unassembled WGS sequence"/>
</dbReference>
<dbReference type="AlphaFoldDB" id="A0A9P7BNW5"/>
<comment type="caution">
    <text evidence="1">The sequence shown here is derived from an EMBL/GenBank/DDBJ whole genome shotgun (WGS) entry which is preliminary data.</text>
</comment>
<sequence length="98" mass="10584">MSDSTFEALSNIPGHISSFSASLKDASVIQSNGTSEADRLAKVAYHLLTNGISIAKSTSSIDQDKLKCITVTFPSQYHAFTLSNDTIYGIERKTTLPQ</sequence>